<dbReference type="WBParaSite" id="JU765_v2.g7777.t1">
    <property type="protein sequence ID" value="JU765_v2.g7777.t1"/>
    <property type="gene ID" value="JU765_v2.g7777"/>
</dbReference>
<protein>
    <submittedName>
        <fullName evidence="2">GH16 domain-containing protein</fullName>
    </submittedName>
</protein>
<reference evidence="2" key="1">
    <citation type="submission" date="2022-11" db="UniProtKB">
        <authorList>
            <consortium name="WormBaseParasite"/>
        </authorList>
    </citation>
    <scope>IDENTIFICATION</scope>
</reference>
<dbReference type="Proteomes" id="UP000887576">
    <property type="component" value="Unplaced"/>
</dbReference>
<proteinExistence type="predicted"/>
<accession>A0AC34RKS8</accession>
<evidence type="ECO:0000313" key="2">
    <source>
        <dbReference type="WBParaSite" id="JU765_v2.g7777.t1"/>
    </source>
</evidence>
<name>A0AC34RKS8_9BILA</name>
<organism evidence="1 2">
    <name type="scientific">Panagrolaimus sp. JU765</name>
    <dbReference type="NCBI Taxonomy" id="591449"/>
    <lineage>
        <taxon>Eukaryota</taxon>
        <taxon>Metazoa</taxon>
        <taxon>Ecdysozoa</taxon>
        <taxon>Nematoda</taxon>
        <taxon>Chromadorea</taxon>
        <taxon>Rhabditida</taxon>
        <taxon>Tylenchina</taxon>
        <taxon>Panagrolaimomorpha</taxon>
        <taxon>Panagrolaimoidea</taxon>
        <taxon>Panagrolaimidae</taxon>
        <taxon>Panagrolaimus</taxon>
    </lineage>
</organism>
<sequence length="239" mass="26795">MADSNMVLAWSDEFNGNSIDRSKWNFDMGNNNGWGNNELECYTDRSQNAYVSNGNLVIEALRENYGGCSYTSARLKTQGKFSVKYGKFEMRAKLPSGQGIWPAFWLLGDNIGQVGWPACGEIDIMEFIGKDPKNVHGSTHGSGFDTSNSYYNGNGFSDWHTYAANWQPYPDRIEFSVDGNIYKTVTPADTQGNWPFNGPNMFIILNLATGGNWPGYPDGSTQFPQQFVIDYVRVYEWAG</sequence>
<evidence type="ECO:0000313" key="1">
    <source>
        <dbReference type="Proteomes" id="UP000887576"/>
    </source>
</evidence>